<proteinExistence type="predicted"/>
<keyword evidence="2" id="KW-1185">Reference proteome</keyword>
<dbReference type="Proteomes" id="UP000053989">
    <property type="component" value="Unassembled WGS sequence"/>
</dbReference>
<reference evidence="2" key="2">
    <citation type="submission" date="2015-01" db="EMBL/GenBank/DDBJ databases">
        <title>Evolutionary Origins and Diversification of the Mycorrhizal Mutualists.</title>
        <authorList>
            <consortium name="DOE Joint Genome Institute"/>
            <consortium name="Mycorrhizal Genomics Consortium"/>
            <person name="Kohler A."/>
            <person name="Kuo A."/>
            <person name="Nagy L.G."/>
            <person name="Floudas D."/>
            <person name="Copeland A."/>
            <person name="Barry K.W."/>
            <person name="Cichocki N."/>
            <person name="Veneault-Fourrey C."/>
            <person name="LaButti K."/>
            <person name="Lindquist E.A."/>
            <person name="Lipzen A."/>
            <person name="Lundell T."/>
            <person name="Morin E."/>
            <person name="Murat C."/>
            <person name="Riley R."/>
            <person name="Ohm R."/>
            <person name="Sun H."/>
            <person name="Tunlid A."/>
            <person name="Henrissat B."/>
            <person name="Grigoriev I.V."/>
            <person name="Hibbett D.S."/>
            <person name="Martin F."/>
        </authorList>
    </citation>
    <scope>NUCLEOTIDE SEQUENCE [LARGE SCALE GENOMIC DNA]</scope>
    <source>
        <strain evidence="2">Foug A</strain>
    </source>
</reference>
<organism evidence="1 2">
    <name type="scientific">Scleroderma citrinum Foug A</name>
    <dbReference type="NCBI Taxonomy" id="1036808"/>
    <lineage>
        <taxon>Eukaryota</taxon>
        <taxon>Fungi</taxon>
        <taxon>Dikarya</taxon>
        <taxon>Basidiomycota</taxon>
        <taxon>Agaricomycotina</taxon>
        <taxon>Agaricomycetes</taxon>
        <taxon>Agaricomycetidae</taxon>
        <taxon>Boletales</taxon>
        <taxon>Sclerodermatineae</taxon>
        <taxon>Sclerodermataceae</taxon>
        <taxon>Scleroderma</taxon>
    </lineage>
</organism>
<reference evidence="1 2" key="1">
    <citation type="submission" date="2014-04" db="EMBL/GenBank/DDBJ databases">
        <authorList>
            <consortium name="DOE Joint Genome Institute"/>
            <person name="Kuo A."/>
            <person name="Kohler A."/>
            <person name="Nagy L.G."/>
            <person name="Floudas D."/>
            <person name="Copeland A."/>
            <person name="Barry K.W."/>
            <person name="Cichocki N."/>
            <person name="Veneault-Fourrey C."/>
            <person name="LaButti K."/>
            <person name="Lindquist E.A."/>
            <person name="Lipzen A."/>
            <person name="Lundell T."/>
            <person name="Morin E."/>
            <person name="Murat C."/>
            <person name="Sun H."/>
            <person name="Tunlid A."/>
            <person name="Henrissat B."/>
            <person name="Grigoriev I.V."/>
            <person name="Hibbett D.S."/>
            <person name="Martin F."/>
            <person name="Nordberg H.P."/>
            <person name="Cantor M.N."/>
            <person name="Hua S.X."/>
        </authorList>
    </citation>
    <scope>NUCLEOTIDE SEQUENCE [LARGE SCALE GENOMIC DNA]</scope>
    <source>
        <strain evidence="1 2">Foug A</strain>
    </source>
</reference>
<dbReference type="OrthoDB" id="2986975at2759"/>
<evidence type="ECO:0008006" key="3">
    <source>
        <dbReference type="Google" id="ProtNLM"/>
    </source>
</evidence>
<evidence type="ECO:0000313" key="2">
    <source>
        <dbReference type="Proteomes" id="UP000053989"/>
    </source>
</evidence>
<accession>A0A0C3AEY6</accession>
<dbReference type="AlphaFoldDB" id="A0A0C3AEY6"/>
<feature type="non-terminal residue" evidence="1">
    <location>
        <position position="1"/>
    </location>
</feature>
<dbReference type="EMBL" id="KN822034">
    <property type="protein sequence ID" value="KIM63522.1"/>
    <property type="molecule type" value="Genomic_DNA"/>
</dbReference>
<protein>
    <recommendedName>
        <fullName evidence="3">UvrD-like helicase C-terminal domain-containing protein</fullName>
    </recommendedName>
</protein>
<dbReference type="InParanoid" id="A0A0C3AEY6"/>
<gene>
    <name evidence="1" type="ORF">SCLCIDRAFT_117201</name>
</gene>
<sequence>TGSQAQGQTIPYVIVDIATPPTGSLNLFNLYVMLSRSSGRSSIRVLRDFDSKVFQAAHSADLLAEDDRLKAPLDAETQKQWETMGQGRKTQE</sequence>
<evidence type="ECO:0000313" key="1">
    <source>
        <dbReference type="EMBL" id="KIM63522.1"/>
    </source>
</evidence>
<dbReference type="HOGENOM" id="CLU_001324_7_2_1"/>
<name>A0A0C3AEY6_9AGAM</name>